<organism evidence="1 2">
    <name type="scientific">Pseudomonas corrugata</name>
    <dbReference type="NCBI Taxonomy" id="47879"/>
    <lineage>
        <taxon>Bacteria</taxon>
        <taxon>Pseudomonadati</taxon>
        <taxon>Pseudomonadota</taxon>
        <taxon>Gammaproteobacteria</taxon>
        <taxon>Pseudomonadales</taxon>
        <taxon>Pseudomonadaceae</taxon>
        <taxon>Pseudomonas</taxon>
    </lineage>
</organism>
<evidence type="ECO:0000313" key="2">
    <source>
        <dbReference type="Proteomes" id="UP000270661"/>
    </source>
</evidence>
<protein>
    <submittedName>
        <fullName evidence="1">Uncharacterized protein</fullName>
    </submittedName>
</protein>
<dbReference type="EMBL" id="RBOJ01000029">
    <property type="protein sequence ID" value="RMM53759.1"/>
    <property type="molecule type" value="Genomic_DNA"/>
</dbReference>
<comment type="caution">
    <text evidence="1">The sequence shown here is derived from an EMBL/GenBank/DDBJ whole genome shotgun (WGS) entry which is preliminary data.</text>
</comment>
<keyword evidence="2" id="KW-1185">Reference proteome</keyword>
<sequence>MEAWHQPLRHPKGNSSSALGLKIPDLPKISAYHLKLGQPTPSWPSLLRPSIAITRSTGILTCFPSTTLFSLALGTD</sequence>
<gene>
    <name evidence="1" type="ORF">ALQ77_100256</name>
</gene>
<name>A0A3M3EYE9_9PSED</name>
<dbReference type="Proteomes" id="UP000270661">
    <property type="component" value="Unassembled WGS sequence"/>
</dbReference>
<proteinExistence type="predicted"/>
<dbReference type="AlphaFoldDB" id="A0A3M3EYE9"/>
<evidence type="ECO:0000313" key="1">
    <source>
        <dbReference type="EMBL" id="RMM53759.1"/>
    </source>
</evidence>
<reference evidence="1 2" key="1">
    <citation type="submission" date="2018-08" db="EMBL/GenBank/DDBJ databases">
        <title>Recombination of ecologically and evolutionarily significant loci maintains genetic cohesion in the Pseudomonas syringae species complex.</title>
        <authorList>
            <person name="Dillon M."/>
            <person name="Thakur S."/>
            <person name="Almeida R.N.D."/>
            <person name="Weir B.S."/>
            <person name="Guttman D.S."/>
        </authorList>
    </citation>
    <scope>NUCLEOTIDE SEQUENCE [LARGE SCALE GENOMIC DNA]</scope>
    <source>
        <strain evidence="1 2">NCPPB2445</strain>
    </source>
</reference>
<accession>A0A3M3EYE9</accession>